<dbReference type="InterPro" id="IPR011701">
    <property type="entry name" value="MFS"/>
</dbReference>
<dbReference type="Pfam" id="PF07690">
    <property type="entry name" value="MFS_1"/>
    <property type="match status" value="1"/>
</dbReference>
<reference evidence="10" key="2">
    <citation type="submission" date="2020-09" db="EMBL/GenBank/DDBJ databases">
        <authorList>
            <person name="Sun Q."/>
            <person name="Zhou Y."/>
        </authorList>
    </citation>
    <scope>NUCLEOTIDE SEQUENCE</scope>
    <source>
        <strain evidence="10">CGMCC 1.12726</strain>
    </source>
</reference>
<feature type="transmembrane region" description="Helical" evidence="8">
    <location>
        <begin position="388"/>
        <end position="409"/>
    </location>
</feature>
<dbReference type="PANTHER" id="PTHR23504:SF15">
    <property type="entry name" value="MAJOR FACILITATOR SUPERFAMILY (MFS) PROFILE DOMAIN-CONTAINING PROTEIN"/>
    <property type="match status" value="1"/>
</dbReference>
<evidence type="ECO:0000256" key="2">
    <source>
        <dbReference type="ARBA" id="ARBA00004141"/>
    </source>
</evidence>
<feature type="transmembrane region" description="Helical" evidence="8">
    <location>
        <begin position="85"/>
        <end position="103"/>
    </location>
</feature>
<dbReference type="RefSeq" id="WP_188449438.1">
    <property type="nucleotide sequence ID" value="NZ_BMFO01000003.1"/>
</dbReference>
<keyword evidence="4" id="KW-0813">Transport</keyword>
<feature type="transmembrane region" description="Helical" evidence="8">
    <location>
        <begin position="12"/>
        <end position="36"/>
    </location>
</feature>
<dbReference type="GO" id="GO:0022857">
    <property type="term" value="F:transmembrane transporter activity"/>
    <property type="evidence" value="ECO:0007669"/>
    <property type="project" value="InterPro"/>
</dbReference>
<sequence>MTDTATAAPARRAALIFVFFTVLIDVLAFGLIIPVLPNLIMHVGGFDFGRAAIVSGWFSLAFSAIQFLAAPVLGALSDRFGRRRVILISCFGLAVDFAFMALAQTLPMFFIGRVVSALTSASFSTANAYLADVTPPEKRAAAFGLLGAAFGVGFVIGPALGGLLGGIDLRLPFWIASGLAMLNFLYGLLVLPESLPPEKRSPRFDLRRANPVGALLLLRHYRSVLGLLGVVLLSQFAHFVLPSVFVLYGGYRYGWNPQQVGLVLAGVGVCNVLVQALLIRRLVPKIGERRAALVGFACGLLGFAWLGLAPSGLLTLPAFPLMALWGLAGPSVQAIITRQVHADEQGRLQGAVASMNSLAGIAAPLLFTHLFAFGIAAHGPLHLPGAPFLLAALLLGAALVAVYLITLWMRPSRPQAHTETT</sequence>
<feature type="transmembrane region" description="Helical" evidence="8">
    <location>
        <begin position="260"/>
        <end position="279"/>
    </location>
</feature>
<keyword evidence="6 8" id="KW-1133">Transmembrane helix</keyword>
<comment type="similarity">
    <text evidence="3">Belongs to the major facilitator superfamily. TCR/Tet family.</text>
</comment>
<dbReference type="EMBL" id="BMFO01000003">
    <property type="protein sequence ID" value="GGF93857.1"/>
    <property type="molecule type" value="Genomic_DNA"/>
</dbReference>
<feature type="transmembrane region" description="Helical" evidence="8">
    <location>
        <begin position="171"/>
        <end position="191"/>
    </location>
</feature>
<evidence type="ECO:0000256" key="3">
    <source>
        <dbReference type="ARBA" id="ARBA00007520"/>
    </source>
</evidence>
<organism evidence="10 11">
    <name type="scientific">Arenimonas maotaiensis</name>
    <dbReference type="NCBI Taxonomy" id="1446479"/>
    <lineage>
        <taxon>Bacteria</taxon>
        <taxon>Pseudomonadati</taxon>
        <taxon>Pseudomonadota</taxon>
        <taxon>Gammaproteobacteria</taxon>
        <taxon>Lysobacterales</taxon>
        <taxon>Lysobacteraceae</taxon>
        <taxon>Arenimonas</taxon>
    </lineage>
</organism>
<evidence type="ECO:0000256" key="7">
    <source>
        <dbReference type="ARBA" id="ARBA00023136"/>
    </source>
</evidence>
<dbReference type="PROSITE" id="PS00216">
    <property type="entry name" value="SUGAR_TRANSPORT_1"/>
    <property type="match status" value="1"/>
</dbReference>
<accession>A0A917FPZ7</accession>
<dbReference type="InterPro" id="IPR020846">
    <property type="entry name" value="MFS_dom"/>
</dbReference>
<dbReference type="AlphaFoldDB" id="A0A917FPZ7"/>
<keyword evidence="11" id="KW-1185">Reference proteome</keyword>
<protein>
    <submittedName>
        <fullName evidence="10">Tetracycline resistance MFS efflux pump</fullName>
    </submittedName>
</protein>
<feature type="domain" description="Major facilitator superfamily (MFS) profile" evidence="9">
    <location>
        <begin position="14"/>
        <end position="414"/>
    </location>
</feature>
<comment type="function">
    <text evidence="1">Resistance to tetracycline by an active tetracycline efflux. This is an energy-dependent process that decreases the accumulation of the antibiotic in whole cells. This protein functions as a metal-tetracycline/H(+) antiporter.</text>
</comment>
<comment type="subcellular location">
    <subcellularLocation>
        <location evidence="2">Membrane</location>
        <topology evidence="2">Multi-pass membrane protein</topology>
    </subcellularLocation>
</comment>
<evidence type="ECO:0000259" key="9">
    <source>
        <dbReference type="PROSITE" id="PS50850"/>
    </source>
</evidence>
<proteinExistence type="inferred from homology"/>
<evidence type="ECO:0000256" key="4">
    <source>
        <dbReference type="ARBA" id="ARBA00022448"/>
    </source>
</evidence>
<dbReference type="InterPro" id="IPR005829">
    <property type="entry name" value="Sugar_transporter_CS"/>
</dbReference>
<reference evidence="10" key="1">
    <citation type="journal article" date="2014" name="Int. J. Syst. Evol. Microbiol.">
        <title>Complete genome sequence of Corynebacterium casei LMG S-19264T (=DSM 44701T), isolated from a smear-ripened cheese.</title>
        <authorList>
            <consortium name="US DOE Joint Genome Institute (JGI-PGF)"/>
            <person name="Walter F."/>
            <person name="Albersmeier A."/>
            <person name="Kalinowski J."/>
            <person name="Ruckert C."/>
        </authorList>
    </citation>
    <scope>NUCLEOTIDE SEQUENCE</scope>
    <source>
        <strain evidence="10">CGMCC 1.12726</strain>
    </source>
</reference>
<dbReference type="InterPro" id="IPR001958">
    <property type="entry name" value="Tet-R_TetA/multi-R_MdtG-like"/>
</dbReference>
<feature type="transmembrane region" description="Helical" evidence="8">
    <location>
        <begin position="142"/>
        <end position="165"/>
    </location>
</feature>
<name>A0A917FPZ7_9GAMM</name>
<dbReference type="Gene3D" id="1.20.1250.20">
    <property type="entry name" value="MFS general substrate transporter like domains"/>
    <property type="match status" value="1"/>
</dbReference>
<evidence type="ECO:0000313" key="10">
    <source>
        <dbReference type="EMBL" id="GGF93857.1"/>
    </source>
</evidence>
<feature type="transmembrane region" description="Helical" evidence="8">
    <location>
        <begin position="357"/>
        <end position="376"/>
    </location>
</feature>
<dbReference type="Proteomes" id="UP000632858">
    <property type="component" value="Unassembled WGS sequence"/>
</dbReference>
<comment type="caution">
    <text evidence="10">The sequence shown here is derived from an EMBL/GenBank/DDBJ whole genome shotgun (WGS) entry which is preliminary data.</text>
</comment>
<evidence type="ECO:0000256" key="8">
    <source>
        <dbReference type="SAM" id="Phobius"/>
    </source>
</evidence>
<evidence type="ECO:0000256" key="5">
    <source>
        <dbReference type="ARBA" id="ARBA00022692"/>
    </source>
</evidence>
<keyword evidence="7 8" id="KW-0472">Membrane</keyword>
<feature type="transmembrane region" description="Helical" evidence="8">
    <location>
        <begin position="224"/>
        <end position="248"/>
    </location>
</feature>
<evidence type="ECO:0000256" key="6">
    <source>
        <dbReference type="ARBA" id="ARBA00022989"/>
    </source>
</evidence>
<feature type="transmembrane region" description="Helical" evidence="8">
    <location>
        <begin position="109"/>
        <end position="130"/>
    </location>
</feature>
<dbReference type="InterPro" id="IPR036259">
    <property type="entry name" value="MFS_trans_sf"/>
</dbReference>
<dbReference type="PROSITE" id="PS50850">
    <property type="entry name" value="MFS"/>
    <property type="match status" value="1"/>
</dbReference>
<evidence type="ECO:0000313" key="11">
    <source>
        <dbReference type="Proteomes" id="UP000632858"/>
    </source>
</evidence>
<feature type="transmembrane region" description="Helical" evidence="8">
    <location>
        <begin position="48"/>
        <end position="73"/>
    </location>
</feature>
<dbReference type="PRINTS" id="PR01035">
    <property type="entry name" value="TCRTETA"/>
</dbReference>
<evidence type="ECO:0000256" key="1">
    <source>
        <dbReference type="ARBA" id="ARBA00003279"/>
    </source>
</evidence>
<dbReference type="SUPFAM" id="SSF103473">
    <property type="entry name" value="MFS general substrate transporter"/>
    <property type="match status" value="1"/>
</dbReference>
<gene>
    <name evidence="10" type="primary">tetA</name>
    <name evidence="10" type="ORF">GCM10010960_14570</name>
</gene>
<feature type="transmembrane region" description="Helical" evidence="8">
    <location>
        <begin position="291"/>
        <end position="308"/>
    </location>
</feature>
<dbReference type="PANTHER" id="PTHR23504">
    <property type="entry name" value="MAJOR FACILITATOR SUPERFAMILY DOMAIN-CONTAINING PROTEIN 10"/>
    <property type="match status" value="1"/>
</dbReference>
<dbReference type="GO" id="GO:0016020">
    <property type="term" value="C:membrane"/>
    <property type="evidence" value="ECO:0007669"/>
    <property type="project" value="UniProtKB-SubCell"/>
</dbReference>
<feature type="transmembrane region" description="Helical" evidence="8">
    <location>
        <begin position="314"/>
        <end position="336"/>
    </location>
</feature>
<keyword evidence="5 8" id="KW-0812">Transmembrane</keyword>